<reference evidence="7 8" key="2">
    <citation type="submission" date="2018-09" db="EMBL/GenBank/DDBJ databases">
        <title>A high-quality reference genome of wild soybean provides a powerful tool to mine soybean genomes.</title>
        <authorList>
            <person name="Xie M."/>
            <person name="Chung C.Y.L."/>
            <person name="Li M.-W."/>
            <person name="Wong F.-L."/>
            <person name="Chan T.-F."/>
            <person name="Lam H.-M."/>
        </authorList>
    </citation>
    <scope>NUCLEOTIDE SEQUENCE [LARGE SCALE GENOMIC DNA]</scope>
    <source>
        <strain evidence="8">cv. W05</strain>
        <tissue evidence="7">Hypocotyl of etiolated seedlings</tissue>
    </source>
</reference>
<dbReference type="Gramene" id="XM_028324402.1">
    <property type="protein sequence ID" value="XP_028180203.1"/>
    <property type="gene ID" value="LOC114367253"/>
</dbReference>
<dbReference type="GO" id="GO:0010427">
    <property type="term" value="F:abscisic acid binding"/>
    <property type="evidence" value="ECO:0007669"/>
    <property type="project" value="InterPro"/>
</dbReference>
<dbReference type="PANTHER" id="PTHR31213:SF55">
    <property type="entry name" value="STRESS-INDUCED PROTEIN SAM22"/>
    <property type="match status" value="1"/>
</dbReference>
<evidence type="ECO:0000256" key="2">
    <source>
        <dbReference type="ARBA" id="ARBA00022821"/>
    </source>
</evidence>
<dbReference type="EMBL" id="KN662943">
    <property type="protein sequence ID" value="KHN12915.1"/>
    <property type="molecule type" value="Genomic_DNA"/>
</dbReference>
<dbReference type="PRINTS" id="PR00634">
    <property type="entry name" value="BETALLERGEN"/>
</dbReference>
<dbReference type="InterPro" id="IPR000916">
    <property type="entry name" value="Bet_v_I/MLP"/>
</dbReference>
<evidence type="ECO:0000256" key="4">
    <source>
        <dbReference type="RuleBase" id="RU000409"/>
    </source>
</evidence>
<dbReference type="SMART" id="SM01037">
    <property type="entry name" value="Bet_v_1"/>
    <property type="match status" value="1"/>
</dbReference>
<dbReference type="Gene3D" id="3.30.530.20">
    <property type="match status" value="1"/>
</dbReference>
<dbReference type="SMR" id="A0A0B2PUT2"/>
<dbReference type="CDD" id="cd07816">
    <property type="entry name" value="Bet_v1-like"/>
    <property type="match status" value="1"/>
</dbReference>
<dbReference type="GO" id="GO:0006952">
    <property type="term" value="P:defense response"/>
    <property type="evidence" value="ECO:0007669"/>
    <property type="project" value="UniProtKB-KW"/>
</dbReference>
<comment type="similarity">
    <text evidence="1 4">Belongs to the BetVI family.</text>
</comment>
<dbReference type="SUPFAM" id="SSF55961">
    <property type="entry name" value="Bet v1-like"/>
    <property type="match status" value="1"/>
</dbReference>
<dbReference type="InterPro" id="IPR050279">
    <property type="entry name" value="Plant_def-hormone_signal"/>
</dbReference>
<organism evidence="6">
    <name type="scientific">Glycine soja</name>
    <name type="common">Wild soybean</name>
    <dbReference type="NCBI Taxonomy" id="3848"/>
    <lineage>
        <taxon>Eukaryota</taxon>
        <taxon>Viridiplantae</taxon>
        <taxon>Streptophyta</taxon>
        <taxon>Embryophyta</taxon>
        <taxon>Tracheophyta</taxon>
        <taxon>Spermatophyta</taxon>
        <taxon>Magnoliopsida</taxon>
        <taxon>eudicotyledons</taxon>
        <taxon>Gunneridae</taxon>
        <taxon>Pentapetalae</taxon>
        <taxon>rosids</taxon>
        <taxon>fabids</taxon>
        <taxon>Fabales</taxon>
        <taxon>Fabaceae</taxon>
        <taxon>Papilionoideae</taxon>
        <taxon>50 kb inversion clade</taxon>
        <taxon>NPAAA clade</taxon>
        <taxon>indigoferoid/millettioid clade</taxon>
        <taxon>Phaseoleae</taxon>
        <taxon>Glycine</taxon>
        <taxon>Glycine subgen. Soja</taxon>
    </lineage>
</organism>
<evidence type="ECO:0000313" key="7">
    <source>
        <dbReference type="EMBL" id="RZB90524.1"/>
    </source>
</evidence>
<evidence type="ECO:0000313" key="8">
    <source>
        <dbReference type="Proteomes" id="UP000289340"/>
    </source>
</evidence>
<dbReference type="Proteomes" id="UP000053555">
    <property type="component" value="Unassembled WGS sequence"/>
</dbReference>
<proteinExistence type="inferred from homology"/>
<dbReference type="PANTHER" id="PTHR31213">
    <property type="entry name" value="OS08G0374000 PROTEIN-RELATED"/>
    <property type="match status" value="1"/>
</dbReference>
<reference evidence="6" key="1">
    <citation type="submission" date="2014-07" db="EMBL/GenBank/DDBJ databases">
        <title>Identification of a novel salt tolerance gene in wild soybean by whole-genome sequencing.</title>
        <authorList>
            <person name="Lam H.-M."/>
            <person name="Qi X."/>
            <person name="Li M.-W."/>
            <person name="Liu X."/>
            <person name="Xie M."/>
            <person name="Ni M."/>
            <person name="Xu X."/>
        </authorList>
    </citation>
    <scope>NUCLEOTIDE SEQUENCE [LARGE SCALE GENOMIC DNA]</scope>
    <source>
        <tissue evidence="6">Root</tissue>
    </source>
</reference>
<keyword evidence="3 4" id="KW-0568">Pathogenesis-related protein</keyword>
<dbReference type="GO" id="GO:0005737">
    <property type="term" value="C:cytoplasm"/>
    <property type="evidence" value="ECO:0007669"/>
    <property type="project" value="TreeGrafter"/>
</dbReference>
<dbReference type="Pfam" id="PF00407">
    <property type="entry name" value="Bet_v_1"/>
    <property type="match status" value="1"/>
</dbReference>
<dbReference type="EMBL" id="QZWG01000009">
    <property type="protein sequence ID" value="RZB90524.1"/>
    <property type="molecule type" value="Genomic_DNA"/>
</dbReference>
<dbReference type="InterPro" id="IPR023393">
    <property type="entry name" value="START-like_dom_sf"/>
</dbReference>
<dbReference type="FunFam" id="3.30.530.20:FF:000007">
    <property type="entry name" value="Major pollen allergen Bet v 1-A"/>
    <property type="match status" value="1"/>
</dbReference>
<accession>A0A0B2PUT2</accession>
<gene>
    <name evidence="7" type="ORF">D0Y65_023127</name>
    <name evidence="6" type="ORF">glysoja_029449</name>
</gene>
<dbReference type="InterPro" id="IPR024949">
    <property type="entry name" value="Bet_v_I_allergen"/>
</dbReference>
<protein>
    <submittedName>
        <fullName evidence="6">Disease resistance response protein DRRG49-C</fullName>
    </submittedName>
</protein>
<evidence type="ECO:0000259" key="5">
    <source>
        <dbReference type="SMART" id="SM01037"/>
    </source>
</evidence>
<dbReference type="GO" id="GO:0004864">
    <property type="term" value="F:protein phosphatase inhibitor activity"/>
    <property type="evidence" value="ECO:0007669"/>
    <property type="project" value="InterPro"/>
</dbReference>
<dbReference type="Proteomes" id="UP000289340">
    <property type="component" value="Chromosome 9"/>
</dbReference>
<keyword evidence="8" id="KW-1185">Reference proteome</keyword>
<evidence type="ECO:0000256" key="3">
    <source>
        <dbReference type="ARBA" id="ARBA00023265"/>
    </source>
</evidence>
<name>A0A0B2PUT2_GLYSO</name>
<sequence>MGVFTFEDETTSTVAPARLYKALVKDADNLVPKAVEAIKSVEIVEGNGGPGTIKKLTFVEDGQTKYVLHKVEAIDEANWGYNYSVVGGVGLPDTVEKISFEAKLVADPNGGSIAKITVKYQTKGDANPSEEELKSGKAKGDALFKALEGYVLANPDYN</sequence>
<evidence type="ECO:0000313" key="6">
    <source>
        <dbReference type="EMBL" id="KHN12915.1"/>
    </source>
</evidence>
<dbReference type="GO" id="GO:0005634">
    <property type="term" value="C:nucleus"/>
    <property type="evidence" value="ECO:0007669"/>
    <property type="project" value="TreeGrafter"/>
</dbReference>
<evidence type="ECO:0000256" key="1">
    <source>
        <dbReference type="ARBA" id="ARBA00009744"/>
    </source>
</evidence>
<dbReference type="PROSITE" id="PS00451">
    <property type="entry name" value="PATHOGENESIS_BETVI"/>
    <property type="match status" value="1"/>
</dbReference>
<feature type="domain" description="Bet v I/Major latex protein" evidence="5">
    <location>
        <begin position="5"/>
        <end position="154"/>
    </location>
</feature>
<keyword evidence="2 4" id="KW-0611">Plant defense</keyword>
<dbReference type="AlphaFoldDB" id="A0A0B2PUT2"/>
<dbReference type="GO" id="GO:0009738">
    <property type="term" value="P:abscisic acid-activated signaling pathway"/>
    <property type="evidence" value="ECO:0007669"/>
    <property type="project" value="InterPro"/>
</dbReference>
<dbReference type="GO" id="GO:0038023">
    <property type="term" value="F:signaling receptor activity"/>
    <property type="evidence" value="ECO:0007669"/>
    <property type="project" value="InterPro"/>
</dbReference>